<feature type="compositionally biased region" description="Basic and acidic residues" evidence="1">
    <location>
        <begin position="434"/>
        <end position="454"/>
    </location>
</feature>
<dbReference type="STRING" id="1051890.A0A3N4LHH3"/>
<feature type="compositionally biased region" description="Basic and acidic residues" evidence="1">
    <location>
        <begin position="95"/>
        <end position="125"/>
    </location>
</feature>
<sequence>MPELAGTIQVVDQGGKLLGTTKSVFNAFRDAKAAYHTRKQEILAERNLERERREALKLATLEKEARRAAREKKRLEHEKRKAERKAVEASNVKAIEWKGGDKKDKKSSSSISKDKKDKKKDKSEDGVLVVYDGNKKEKKEKKHRHHSSSKDKEKRRKGSTSSDSDTKAGATVSTPPLTPVDEYSLEALDGDKANTSQLRLPFNASVMSLAPALLQNVPGGNQAQQILSMGQQMVSMMDPDGDSPLSALLMRLTDILDTFDCLNASITTLVASLQKDPDALAMVGLTLAEISAVVAKTAPGVVVAAKAAFPVIFGLIASPQFLVTAGASVIFIGGYQIIRRVTGFGGSPPPTPQSIEEDDHLAFGPGMDEILSEPGDAGKVSASNVKIQVITDVSEVTKDKKALTFPLTPPLTPATEAKKELGGSSSNSSGSEVKTGDLKERPKMIRERSKREALKSFLRRSNTTA</sequence>
<accession>A0A3N4LHH3</accession>
<dbReference type="Proteomes" id="UP000267821">
    <property type="component" value="Unassembled WGS sequence"/>
</dbReference>
<evidence type="ECO:0000313" key="2">
    <source>
        <dbReference type="EMBL" id="RPB20929.1"/>
    </source>
</evidence>
<name>A0A3N4LHH3_9PEZI</name>
<gene>
    <name evidence="2" type="ORF">L211DRAFT_841246</name>
</gene>
<feature type="compositionally biased region" description="Basic and acidic residues" evidence="1">
    <location>
        <begin position="63"/>
        <end position="87"/>
    </location>
</feature>
<organism evidence="2 3">
    <name type="scientific">Terfezia boudieri ATCC MYA-4762</name>
    <dbReference type="NCBI Taxonomy" id="1051890"/>
    <lineage>
        <taxon>Eukaryota</taxon>
        <taxon>Fungi</taxon>
        <taxon>Dikarya</taxon>
        <taxon>Ascomycota</taxon>
        <taxon>Pezizomycotina</taxon>
        <taxon>Pezizomycetes</taxon>
        <taxon>Pezizales</taxon>
        <taxon>Pezizaceae</taxon>
        <taxon>Terfezia</taxon>
    </lineage>
</organism>
<proteinExistence type="predicted"/>
<keyword evidence="3" id="KW-1185">Reference proteome</keyword>
<dbReference type="InParanoid" id="A0A3N4LHH3"/>
<feature type="region of interest" description="Disordered" evidence="1">
    <location>
        <begin position="405"/>
        <end position="465"/>
    </location>
</feature>
<protein>
    <submittedName>
        <fullName evidence="2">Uncharacterized protein</fullName>
    </submittedName>
</protein>
<evidence type="ECO:0000256" key="1">
    <source>
        <dbReference type="SAM" id="MobiDB-lite"/>
    </source>
</evidence>
<evidence type="ECO:0000313" key="3">
    <source>
        <dbReference type="Proteomes" id="UP000267821"/>
    </source>
</evidence>
<dbReference type="EMBL" id="ML121566">
    <property type="protein sequence ID" value="RPB20929.1"/>
    <property type="molecule type" value="Genomic_DNA"/>
</dbReference>
<feature type="compositionally biased region" description="Low complexity" evidence="1">
    <location>
        <begin position="422"/>
        <end position="431"/>
    </location>
</feature>
<feature type="compositionally biased region" description="Basic residues" evidence="1">
    <location>
        <begin position="136"/>
        <end position="158"/>
    </location>
</feature>
<reference evidence="2 3" key="1">
    <citation type="journal article" date="2018" name="Nat. Ecol. Evol.">
        <title>Pezizomycetes genomes reveal the molecular basis of ectomycorrhizal truffle lifestyle.</title>
        <authorList>
            <person name="Murat C."/>
            <person name="Payen T."/>
            <person name="Noel B."/>
            <person name="Kuo A."/>
            <person name="Morin E."/>
            <person name="Chen J."/>
            <person name="Kohler A."/>
            <person name="Krizsan K."/>
            <person name="Balestrini R."/>
            <person name="Da Silva C."/>
            <person name="Montanini B."/>
            <person name="Hainaut M."/>
            <person name="Levati E."/>
            <person name="Barry K.W."/>
            <person name="Belfiori B."/>
            <person name="Cichocki N."/>
            <person name="Clum A."/>
            <person name="Dockter R.B."/>
            <person name="Fauchery L."/>
            <person name="Guy J."/>
            <person name="Iotti M."/>
            <person name="Le Tacon F."/>
            <person name="Lindquist E.A."/>
            <person name="Lipzen A."/>
            <person name="Malagnac F."/>
            <person name="Mello A."/>
            <person name="Molinier V."/>
            <person name="Miyauchi S."/>
            <person name="Poulain J."/>
            <person name="Riccioni C."/>
            <person name="Rubini A."/>
            <person name="Sitrit Y."/>
            <person name="Splivallo R."/>
            <person name="Traeger S."/>
            <person name="Wang M."/>
            <person name="Zifcakova L."/>
            <person name="Wipf D."/>
            <person name="Zambonelli A."/>
            <person name="Paolocci F."/>
            <person name="Nowrousian M."/>
            <person name="Ottonello S."/>
            <person name="Baldrian P."/>
            <person name="Spatafora J.W."/>
            <person name="Henrissat B."/>
            <person name="Nagy L.G."/>
            <person name="Aury J.M."/>
            <person name="Wincker P."/>
            <person name="Grigoriev I.V."/>
            <person name="Bonfante P."/>
            <person name="Martin F.M."/>
        </authorList>
    </citation>
    <scope>NUCLEOTIDE SEQUENCE [LARGE SCALE GENOMIC DNA]</scope>
    <source>
        <strain evidence="2 3">ATCC MYA-4762</strain>
    </source>
</reference>
<dbReference type="AlphaFoldDB" id="A0A3N4LHH3"/>
<feature type="region of interest" description="Disordered" evidence="1">
    <location>
        <begin position="63"/>
        <end position="180"/>
    </location>
</feature>
<dbReference type="OrthoDB" id="5402307at2759"/>